<evidence type="ECO:0000256" key="5">
    <source>
        <dbReference type="ARBA" id="ARBA00023054"/>
    </source>
</evidence>
<dbReference type="FunFam" id="3.40.190.10:FF:000078">
    <property type="entry name" value="glutamate receptor ionotropic, NMDA 3B"/>
    <property type="match status" value="1"/>
</dbReference>
<keyword evidence="5" id="KW-0175">Coiled coil</keyword>
<keyword evidence="9" id="KW-0325">Glycoprotein</keyword>
<evidence type="ECO:0000256" key="1">
    <source>
        <dbReference type="ARBA" id="ARBA00004141"/>
    </source>
</evidence>
<dbReference type="InterPro" id="IPR050726">
    <property type="entry name" value="mGluR"/>
</dbReference>
<dbReference type="InterPro" id="IPR019594">
    <property type="entry name" value="Glu/Gly-bd"/>
</dbReference>
<keyword evidence="4" id="KW-1133">Transmembrane helix</keyword>
<keyword evidence="11" id="KW-0407">Ion channel</keyword>
<evidence type="ECO:0000256" key="3">
    <source>
        <dbReference type="ARBA" id="ARBA00022692"/>
    </source>
</evidence>
<dbReference type="GO" id="GO:0005886">
    <property type="term" value="C:plasma membrane"/>
    <property type="evidence" value="ECO:0007669"/>
    <property type="project" value="UniProtKB-ARBA"/>
</dbReference>
<evidence type="ECO:0000313" key="13">
    <source>
        <dbReference type="EMBL" id="CAH1256368.1"/>
    </source>
</evidence>
<evidence type="ECO:0000256" key="10">
    <source>
        <dbReference type="ARBA" id="ARBA00023286"/>
    </source>
</evidence>
<dbReference type="GO" id="GO:0043226">
    <property type="term" value="C:organelle"/>
    <property type="evidence" value="ECO:0007669"/>
    <property type="project" value="UniProtKB-ARBA"/>
</dbReference>
<dbReference type="SUPFAM" id="SSF53850">
    <property type="entry name" value="Periplasmic binding protein-like II"/>
    <property type="match status" value="1"/>
</dbReference>
<dbReference type="GO" id="GO:0004930">
    <property type="term" value="F:G protein-coupled receptor activity"/>
    <property type="evidence" value="ECO:0007669"/>
    <property type="project" value="InterPro"/>
</dbReference>
<reference evidence="13" key="1">
    <citation type="submission" date="2022-01" db="EMBL/GenBank/DDBJ databases">
        <authorList>
            <person name="Braso-Vives M."/>
        </authorList>
    </citation>
    <scope>NUCLEOTIDE SEQUENCE</scope>
</reference>
<dbReference type="Gene3D" id="3.40.190.10">
    <property type="entry name" value="Periplasmic binding protein-like II"/>
    <property type="match status" value="1"/>
</dbReference>
<dbReference type="InterPro" id="IPR028082">
    <property type="entry name" value="Peripla_BP_I"/>
</dbReference>
<evidence type="ECO:0000256" key="7">
    <source>
        <dbReference type="ARBA" id="ARBA00023136"/>
    </source>
</evidence>
<dbReference type="FunFam" id="3.40.50.2300:FF:001154">
    <property type="match status" value="1"/>
</dbReference>
<keyword evidence="10" id="KW-1071">Ligand-gated ion channel</keyword>
<dbReference type="OrthoDB" id="5984008at2759"/>
<dbReference type="PRINTS" id="PR00248">
    <property type="entry name" value="GPCRMGR"/>
</dbReference>
<dbReference type="FunFam" id="3.40.50.2300:FF:001033">
    <property type="match status" value="1"/>
</dbReference>
<keyword evidence="6" id="KW-0406">Ion transport</keyword>
<dbReference type="Proteomes" id="UP000838412">
    <property type="component" value="Chromosome 3"/>
</dbReference>
<dbReference type="AlphaFoldDB" id="A0A8K0ELM3"/>
<accession>A0A8K0ELM3</accession>
<evidence type="ECO:0000256" key="9">
    <source>
        <dbReference type="ARBA" id="ARBA00023180"/>
    </source>
</evidence>
<evidence type="ECO:0000256" key="8">
    <source>
        <dbReference type="ARBA" id="ARBA00023170"/>
    </source>
</evidence>
<evidence type="ECO:0000256" key="4">
    <source>
        <dbReference type="ARBA" id="ARBA00022989"/>
    </source>
</evidence>
<dbReference type="Gene3D" id="3.40.50.2300">
    <property type="match status" value="2"/>
</dbReference>
<keyword evidence="3" id="KW-0812">Transmembrane</keyword>
<feature type="domain" description="Ionotropic glutamate receptor L-glutamate and glycine-binding" evidence="12">
    <location>
        <begin position="463"/>
        <end position="531"/>
    </location>
</feature>
<keyword evidence="7" id="KW-0472">Membrane</keyword>
<keyword evidence="14" id="KW-1185">Reference proteome</keyword>
<dbReference type="InterPro" id="IPR001828">
    <property type="entry name" value="ANF_lig-bd_rcpt"/>
</dbReference>
<dbReference type="InterPro" id="IPR000337">
    <property type="entry name" value="GPCR_3"/>
</dbReference>
<evidence type="ECO:0000256" key="11">
    <source>
        <dbReference type="ARBA" id="ARBA00023303"/>
    </source>
</evidence>
<dbReference type="PANTHER" id="PTHR24060">
    <property type="entry name" value="METABOTROPIC GLUTAMATE RECEPTOR"/>
    <property type="match status" value="1"/>
</dbReference>
<organism evidence="13 14">
    <name type="scientific">Branchiostoma lanceolatum</name>
    <name type="common">Common lancelet</name>
    <name type="synonym">Amphioxus lanceolatum</name>
    <dbReference type="NCBI Taxonomy" id="7740"/>
    <lineage>
        <taxon>Eukaryota</taxon>
        <taxon>Metazoa</taxon>
        <taxon>Chordata</taxon>
        <taxon>Cephalochordata</taxon>
        <taxon>Leptocardii</taxon>
        <taxon>Amphioxiformes</taxon>
        <taxon>Branchiostomatidae</taxon>
        <taxon>Branchiostoma</taxon>
    </lineage>
</organism>
<keyword evidence="8" id="KW-0675">Receptor</keyword>
<dbReference type="GO" id="GO:0015276">
    <property type="term" value="F:ligand-gated monoatomic ion channel activity"/>
    <property type="evidence" value="ECO:0007669"/>
    <property type="project" value="InterPro"/>
</dbReference>
<dbReference type="Pfam" id="PF10613">
    <property type="entry name" value="Lig_chan-Glu_bd"/>
    <property type="match status" value="1"/>
</dbReference>
<evidence type="ECO:0000313" key="14">
    <source>
        <dbReference type="Proteomes" id="UP000838412"/>
    </source>
</evidence>
<evidence type="ECO:0000256" key="2">
    <source>
        <dbReference type="ARBA" id="ARBA00022448"/>
    </source>
</evidence>
<keyword evidence="2" id="KW-0813">Transport</keyword>
<evidence type="ECO:0000259" key="12">
    <source>
        <dbReference type="SMART" id="SM00918"/>
    </source>
</evidence>
<sequence>MTYSSLKFCVGSPKVRTMLGGSCEVALLLLLAAFGIVAGTTVRFGALTDDPEDSSALRLAVEYVNENSLVPSVTLQYTENSTSTLAFFDMIRQGCVQASKSIVAVIGPRLSSQVKATSPVSLGLSLPQIAPDATDPTLDNHVYPMLLRMSWPDSVLSLTLVDLVEHFGWDHVSIFISNDDYGTHGLVEFQLIAGQKGWRVHTMQSFDPTEDPADIDVTSQLQVIKNTGARITVLHCLASYAQQVLHRASLLGMTGAGWAWVVSDGITGLNALGGGGNGTVPEYLRGLVGPRPPASNGSHGEAFLQKWSSADPVAYPGAGTDVIGPYTARWADAVLALADALRNATEHSVTITPQPLDCACAGGPSQPWSDGPTMLQFIKQVDTGGVTGPIRFTSAGARADAKYHIVNLREDGWQTVGSWDLQGGLTLLPGAEVRFSGGAAEVVPFVTDLSTRRLRAVTIAAPGFVEVSDADQEGNVLTGNDRFKGFCMDLLAWMSSELGFTYELYAVADGEYGRYRDDTGAWTGMVGDVVGGVRQE</sequence>
<comment type="subcellular location">
    <subcellularLocation>
        <location evidence="1">Membrane</location>
        <topology evidence="1">Multi-pass membrane protein</topology>
    </subcellularLocation>
</comment>
<dbReference type="Pfam" id="PF01094">
    <property type="entry name" value="ANF_receptor"/>
    <property type="match status" value="1"/>
</dbReference>
<evidence type="ECO:0000256" key="6">
    <source>
        <dbReference type="ARBA" id="ARBA00023065"/>
    </source>
</evidence>
<dbReference type="SUPFAM" id="SSF53822">
    <property type="entry name" value="Periplasmic binding protein-like I"/>
    <property type="match status" value="1"/>
</dbReference>
<gene>
    <name evidence="13" type="primary">GRIK2</name>
    <name evidence="13" type="ORF">BLAG_LOCUS14744</name>
</gene>
<protein>
    <submittedName>
        <fullName evidence="13">GRIK2 protein</fullName>
    </submittedName>
</protein>
<dbReference type="EMBL" id="OV696688">
    <property type="protein sequence ID" value="CAH1256368.1"/>
    <property type="molecule type" value="Genomic_DNA"/>
</dbReference>
<name>A0A8K0ELM3_BRALA</name>
<proteinExistence type="predicted"/>
<dbReference type="SMART" id="SM00918">
    <property type="entry name" value="Lig_chan-Glu_bd"/>
    <property type="match status" value="1"/>
</dbReference>